<dbReference type="RefSeq" id="WP_187562980.1">
    <property type="nucleotide sequence ID" value="NZ_JACGWS010000009.1"/>
</dbReference>
<reference evidence="1 2" key="1">
    <citation type="submission" date="2020-07" db="EMBL/GenBank/DDBJ databases">
        <title>Description of Kordia aestuariivivens sp. nov., isolated from a tidal flat.</title>
        <authorList>
            <person name="Park S."/>
            <person name="Yoon J.-H."/>
        </authorList>
    </citation>
    <scope>NUCLEOTIDE SEQUENCE [LARGE SCALE GENOMIC DNA]</scope>
    <source>
        <strain evidence="1 2">YSTF-M3</strain>
    </source>
</reference>
<keyword evidence="2" id="KW-1185">Reference proteome</keyword>
<organism evidence="1 2">
    <name type="scientific">Kordia aestuariivivens</name>
    <dbReference type="NCBI Taxonomy" id="2759037"/>
    <lineage>
        <taxon>Bacteria</taxon>
        <taxon>Pseudomonadati</taxon>
        <taxon>Bacteroidota</taxon>
        <taxon>Flavobacteriia</taxon>
        <taxon>Flavobacteriales</taxon>
        <taxon>Flavobacteriaceae</taxon>
        <taxon>Kordia</taxon>
    </lineage>
</organism>
<sequence length="46" mass="5318">MKKQRLKVLNLHKKAISTLHTTHVKGKGYSHSNMQNGTREHCCYPL</sequence>
<gene>
    <name evidence="1" type="ORF">H2O64_14760</name>
</gene>
<proteinExistence type="predicted"/>
<name>A0ABR7QBJ8_9FLAO</name>
<dbReference type="EMBL" id="JACGWS010000009">
    <property type="protein sequence ID" value="MBC8755937.1"/>
    <property type="molecule type" value="Genomic_DNA"/>
</dbReference>
<protein>
    <submittedName>
        <fullName evidence="1">Uncharacterized protein</fullName>
    </submittedName>
</protein>
<evidence type="ECO:0000313" key="1">
    <source>
        <dbReference type="EMBL" id="MBC8755937.1"/>
    </source>
</evidence>
<comment type="caution">
    <text evidence="1">The sequence shown here is derived from an EMBL/GenBank/DDBJ whole genome shotgun (WGS) entry which is preliminary data.</text>
</comment>
<dbReference type="Proteomes" id="UP000619238">
    <property type="component" value="Unassembled WGS sequence"/>
</dbReference>
<accession>A0ABR7QBJ8</accession>
<evidence type="ECO:0000313" key="2">
    <source>
        <dbReference type="Proteomes" id="UP000619238"/>
    </source>
</evidence>